<evidence type="ECO:0000256" key="3">
    <source>
        <dbReference type="ARBA" id="ARBA00013223"/>
    </source>
</evidence>
<dbReference type="Proteomes" id="UP000323046">
    <property type="component" value="Chromosome"/>
</dbReference>
<dbReference type="OrthoDB" id="289202at2"/>
<evidence type="ECO:0000256" key="10">
    <source>
        <dbReference type="PIRSR" id="PIRSR000362-2"/>
    </source>
</evidence>
<dbReference type="EC" id="1.18.1.2" evidence="3"/>
<dbReference type="GO" id="GO:0004324">
    <property type="term" value="F:ferredoxin-NADP+ reductase activity"/>
    <property type="evidence" value="ECO:0007669"/>
    <property type="project" value="UniProtKB-EC"/>
</dbReference>
<name>A0A5P2B5E6_STRVZ</name>
<dbReference type="PIRSF" id="PIRSF000362">
    <property type="entry name" value="FNR"/>
    <property type="match status" value="1"/>
</dbReference>
<keyword evidence="5 9" id="KW-0274">FAD</keyword>
<keyword evidence="6 10" id="KW-0521">NADP</keyword>
<feature type="binding site" evidence="9">
    <location>
        <position position="363"/>
    </location>
    <ligand>
        <name>FAD</name>
        <dbReference type="ChEBI" id="CHEBI:57692"/>
    </ligand>
</feature>
<evidence type="ECO:0000313" key="12">
    <source>
        <dbReference type="EMBL" id="QES25664.1"/>
    </source>
</evidence>
<dbReference type="PRINTS" id="PR00419">
    <property type="entry name" value="ADXRDTASE"/>
</dbReference>
<dbReference type="AlphaFoldDB" id="A0A5P2B5E6"/>
<evidence type="ECO:0000256" key="7">
    <source>
        <dbReference type="ARBA" id="ARBA00023002"/>
    </source>
</evidence>
<feature type="binding site" evidence="10">
    <location>
        <begin position="200"/>
        <end position="201"/>
    </location>
    <ligand>
        <name>NADP(+)</name>
        <dbReference type="ChEBI" id="CHEBI:58349"/>
    </ligand>
</feature>
<dbReference type="SUPFAM" id="SSF51971">
    <property type="entry name" value="Nucleotide-binding domain"/>
    <property type="match status" value="1"/>
</dbReference>
<dbReference type="InterPro" id="IPR036188">
    <property type="entry name" value="FAD/NAD-bd_sf"/>
</dbReference>
<evidence type="ECO:0000256" key="9">
    <source>
        <dbReference type="PIRSR" id="PIRSR000362-1"/>
    </source>
</evidence>
<dbReference type="PANTHER" id="PTHR48467">
    <property type="entry name" value="GLUTAMATE SYNTHASE 1 [NADH], CHLOROPLASTIC-LIKE"/>
    <property type="match status" value="1"/>
</dbReference>
<gene>
    <name evidence="12" type="ORF">DEJ47_03630</name>
</gene>
<accession>A0A5P2B5E6</accession>
<sequence>MLQVAVVGSGPSGVYAAQSLVQQDRVPDVRVDVLDRLPCPYGLVRYGVAPDHEKIKSLQNNLRTVLEHERVRFLGSVEIGPGALPPARLLGLYHAVVYCVGAAADRRLGVPGEDLPGSFSATEFVSWYSAHPDALADVSAQDGFVRDVESAVVVGVGNVAVDVARMLVRGAAELLPTDMPDAALGVLAGSRVREVSMVGRRGPSQARFTTKELRELGALPDTEVLVDPAELALDPAFADPSGLPPASRRNVEVLRGWAERPERGLARRIRLRFFLRPVSLTAGPTGHVAGTRFERTLPDGSGGVTGSGRYEDIPAQLVLRSVGYRGVPIEGLPFDAGRGTVPHAAGRVLRDGAAAPGEYVAGWIKRGPTGVIGTNRPCSKETVLSLLDDAPALVRRKIPEDPLAGLRAAGLRPVEWPGWLAIESAEAELGRSLGRTIAKIPDWEGLRAAAARGEGRGLTGHT</sequence>
<dbReference type="InterPro" id="IPR055275">
    <property type="entry name" value="Ferredox_Rdtase"/>
</dbReference>
<dbReference type="Gene3D" id="3.50.50.60">
    <property type="entry name" value="FAD/NAD(P)-binding domain"/>
    <property type="match status" value="1"/>
</dbReference>
<evidence type="ECO:0000256" key="5">
    <source>
        <dbReference type="ARBA" id="ARBA00022827"/>
    </source>
</evidence>
<feature type="binding site" evidence="9">
    <location>
        <begin position="370"/>
        <end position="372"/>
    </location>
    <ligand>
        <name>FAD</name>
        <dbReference type="ChEBI" id="CHEBI:57692"/>
    </ligand>
</feature>
<feature type="binding site" evidence="9">
    <location>
        <position position="43"/>
    </location>
    <ligand>
        <name>FAD</name>
        <dbReference type="ChEBI" id="CHEBI:57692"/>
    </ligand>
</feature>
<feature type="binding site" evidence="10">
    <location>
        <position position="212"/>
    </location>
    <ligand>
        <name>NADP(+)</name>
        <dbReference type="ChEBI" id="CHEBI:58349"/>
    </ligand>
</feature>
<feature type="binding site" evidence="9">
    <location>
        <position position="79"/>
    </location>
    <ligand>
        <name>FAD</name>
        <dbReference type="ChEBI" id="CHEBI:57692"/>
    </ligand>
</feature>
<keyword evidence="4" id="KW-0285">Flavoprotein</keyword>
<dbReference type="InterPro" id="IPR021163">
    <property type="entry name" value="Ferredox_Rdtase_adrenod"/>
</dbReference>
<feature type="binding site" evidence="10">
    <location>
        <position position="370"/>
    </location>
    <ligand>
        <name>NADP(+)</name>
        <dbReference type="ChEBI" id="CHEBI:58349"/>
    </ligand>
</feature>
<proteinExistence type="inferred from homology"/>
<evidence type="ECO:0000256" key="1">
    <source>
        <dbReference type="ARBA" id="ARBA00001974"/>
    </source>
</evidence>
<keyword evidence="7" id="KW-0560">Oxidoreductase</keyword>
<comment type="catalytic activity">
    <reaction evidence="8">
        <text>2 reduced [2Fe-2S]-[ferredoxin] + NADP(+) + H(+) = 2 oxidized [2Fe-2S]-[ferredoxin] + NADPH</text>
        <dbReference type="Rhea" id="RHEA:20125"/>
        <dbReference type="Rhea" id="RHEA-COMP:10000"/>
        <dbReference type="Rhea" id="RHEA-COMP:10001"/>
        <dbReference type="ChEBI" id="CHEBI:15378"/>
        <dbReference type="ChEBI" id="CHEBI:33737"/>
        <dbReference type="ChEBI" id="CHEBI:33738"/>
        <dbReference type="ChEBI" id="CHEBI:57783"/>
        <dbReference type="ChEBI" id="CHEBI:58349"/>
        <dbReference type="EC" id="1.18.1.2"/>
    </reaction>
</comment>
<evidence type="ECO:0000313" key="13">
    <source>
        <dbReference type="Proteomes" id="UP000323046"/>
    </source>
</evidence>
<keyword evidence="13" id="KW-1185">Reference proteome</keyword>
<comment type="similarity">
    <text evidence="2">Belongs to the ferredoxin--NADP reductase type 1 family.</text>
</comment>
<evidence type="ECO:0000256" key="2">
    <source>
        <dbReference type="ARBA" id="ARBA00008312"/>
    </source>
</evidence>
<organism evidence="12 13">
    <name type="scientific">Streptomyces venezuelae</name>
    <dbReference type="NCBI Taxonomy" id="54571"/>
    <lineage>
        <taxon>Bacteria</taxon>
        <taxon>Bacillati</taxon>
        <taxon>Actinomycetota</taxon>
        <taxon>Actinomycetes</taxon>
        <taxon>Kitasatosporales</taxon>
        <taxon>Streptomycetaceae</taxon>
        <taxon>Streptomyces</taxon>
    </lineage>
</organism>
<dbReference type="Pfam" id="PF07992">
    <property type="entry name" value="Pyr_redox_2"/>
    <property type="match status" value="1"/>
</dbReference>
<feature type="binding site" evidence="9">
    <location>
        <position position="12"/>
    </location>
    <ligand>
        <name>FAD</name>
        <dbReference type="ChEBI" id="CHEBI:57692"/>
    </ligand>
</feature>
<dbReference type="InterPro" id="IPR023753">
    <property type="entry name" value="FAD/NAD-binding_dom"/>
</dbReference>
<evidence type="ECO:0000256" key="4">
    <source>
        <dbReference type="ARBA" id="ARBA00022630"/>
    </source>
</evidence>
<comment type="cofactor">
    <cofactor evidence="1 9">
        <name>FAD</name>
        <dbReference type="ChEBI" id="CHEBI:57692"/>
    </cofactor>
</comment>
<feature type="domain" description="FAD/NAD(P)-binding" evidence="11">
    <location>
        <begin position="3"/>
        <end position="171"/>
    </location>
</feature>
<dbReference type="RefSeq" id="WP_150164848.1">
    <property type="nucleotide sequence ID" value="NZ_CP029193.1"/>
</dbReference>
<evidence type="ECO:0000256" key="6">
    <source>
        <dbReference type="ARBA" id="ARBA00022857"/>
    </source>
</evidence>
<dbReference type="Gene3D" id="3.40.50.720">
    <property type="entry name" value="NAD(P)-binding Rossmann-like Domain"/>
    <property type="match status" value="1"/>
</dbReference>
<dbReference type="EMBL" id="CP029193">
    <property type="protein sequence ID" value="QES25664.1"/>
    <property type="molecule type" value="Genomic_DNA"/>
</dbReference>
<evidence type="ECO:0000256" key="8">
    <source>
        <dbReference type="ARBA" id="ARBA00047776"/>
    </source>
</evidence>
<evidence type="ECO:0000259" key="11">
    <source>
        <dbReference type="Pfam" id="PF07992"/>
    </source>
</evidence>
<dbReference type="PANTHER" id="PTHR48467:SF1">
    <property type="entry name" value="GLUTAMATE SYNTHASE 1 [NADH], CHLOROPLASTIC-LIKE"/>
    <property type="match status" value="1"/>
</dbReference>
<reference evidence="12 13" key="1">
    <citation type="submission" date="2018-05" db="EMBL/GenBank/DDBJ databases">
        <title>Streptomyces venezuelae.</title>
        <authorList>
            <person name="Kim W."/>
            <person name="Lee N."/>
            <person name="Cho B.-K."/>
        </authorList>
    </citation>
    <scope>NUCLEOTIDE SEQUENCE [LARGE SCALE GENOMIC DNA]</scope>
    <source>
        <strain evidence="12 13">ATCC 14583</strain>
    </source>
</reference>
<protein>
    <recommendedName>
        <fullName evidence="3">ferredoxin--NADP(+) reductase</fullName>
        <ecNumber evidence="3">1.18.1.2</ecNumber>
    </recommendedName>
</protein>